<dbReference type="InterPro" id="IPR000182">
    <property type="entry name" value="GNAT_dom"/>
</dbReference>
<dbReference type="InterPro" id="IPR016181">
    <property type="entry name" value="Acyl_CoA_acyltransferase"/>
</dbReference>
<evidence type="ECO:0000313" key="2">
    <source>
        <dbReference type="EMBL" id="RJF71081.1"/>
    </source>
</evidence>
<dbReference type="EMBL" id="QYUJ01000014">
    <property type="protein sequence ID" value="RJF71081.1"/>
    <property type="molecule type" value="Genomic_DNA"/>
</dbReference>
<feature type="domain" description="N-acetyltransferase" evidence="1">
    <location>
        <begin position="9"/>
        <end position="176"/>
    </location>
</feature>
<dbReference type="PROSITE" id="PS51186">
    <property type="entry name" value="GNAT"/>
    <property type="match status" value="1"/>
</dbReference>
<dbReference type="GO" id="GO:0016747">
    <property type="term" value="F:acyltransferase activity, transferring groups other than amino-acyl groups"/>
    <property type="evidence" value="ECO:0007669"/>
    <property type="project" value="InterPro"/>
</dbReference>
<reference evidence="2 3" key="1">
    <citation type="submission" date="2018-09" db="EMBL/GenBank/DDBJ databases">
        <authorList>
            <person name="Zhu H."/>
        </authorList>
    </citation>
    <scope>NUCLEOTIDE SEQUENCE [LARGE SCALE GENOMIC DNA]</scope>
    <source>
        <strain evidence="2 3">K2S05-167</strain>
    </source>
</reference>
<gene>
    <name evidence="2" type="ORF">D3875_05270</name>
</gene>
<dbReference type="PANTHER" id="PTHR43415:SF4">
    <property type="entry name" value="N-ACETYLTRANSFERASE DOMAIN-CONTAINING PROTEIN"/>
    <property type="match status" value="1"/>
</dbReference>
<organism evidence="2 3">
    <name type="scientific">Deinococcus cavernae</name>
    <dbReference type="NCBI Taxonomy" id="2320857"/>
    <lineage>
        <taxon>Bacteria</taxon>
        <taxon>Thermotogati</taxon>
        <taxon>Deinococcota</taxon>
        <taxon>Deinococci</taxon>
        <taxon>Deinococcales</taxon>
        <taxon>Deinococcaceae</taxon>
        <taxon>Deinococcus</taxon>
    </lineage>
</organism>
<dbReference type="RefSeq" id="WP_119761839.1">
    <property type="nucleotide sequence ID" value="NZ_QYUJ01000014.1"/>
</dbReference>
<dbReference type="OrthoDB" id="9795206at2"/>
<dbReference type="Proteomes" id="UP000286287">
    <property type="component" value="Unassembled WGS sequence"/>
</dbReference>
<dbReference type="Gene3D" id="3.40.630.30">
    <property type="match status" value="1"/>
</dbReference>
<protein>
    <submittedName>
        <fullName evidence="2">N-acetyltransferase</fullName>
    </submittedName>
</protein>
<keyword evidence="2" id="KW-0808">Transferase</keyword>
<dbReference type="PANTHER" id="PTHR43415">
    <property type="entry name" value="SPERMIDINE N(1)-ACETYLTRANSFERASE"/>
    <property type="match status" value="1"/>
</dbReference>
<name>A0A418V4N4_9DEIO</name>
<dbReference type="AlphaFoldDB" id="A0A418V4N4"/>
<accession>A0A418V4N4</accession>
<comment type="caution">
    <text evidence="2">The sequence shown here is derived from an EMBL/GenBank/DDBJ whole genome shotgun (WGS) entry which is preliminary data.</text>
</comment>
<evidence type="ECO:0000313" key="3">
    <source>
        <dbReference type="Proteomes" id="UP000286287"/>
    </source>
</evidence>
<keyword evidence="3" id="KW-1185">Reference proteome</keyword>
<dbReference type="SUPFAM" id="SSF55729">
    <property type="entry name" value="Acyl-CoA N-acyltransferases (Nat)"/>
    <property type="match status" value="1"/>
</dbReference>
<dbReference type="Pfam" id="PF13302">
    <property type="entry name" value="Acetyltransf_3"/>
    <property type="match status" value="1"/>
</dbReference>
<sequence>MPDLKTLPVVLRDRQPGDLPEMARWLTDPQAAWRHWDSPYMPAEQTTQTMQAYLRFLEATPPEADERVIDVNGMVVGMVNRDEEEPGGGGWWDLGILIFNPAYWGGGVGGRALKLWVQDTLDWTDAHTLTFTTWSGNERMIRAALRLGFRECARVREARLVGGQRFDSVRFDLLRREWHP</sequence>
<proteinExistence type="predicted"/>
<evidence type="ECO:0000259" key="1">
    <source>
        <dbReference type="PROSITE" id="PS51186"/>
    </source>
</evidence>